<keyword evidence="1" id="KW-0732">Signal</keyword>
<protein>
    <submittedName>
        <fullName evidence="3">DUF4168 domain-containing protein</fullName>
    </submittedName>
</protein>
<keyword evidence="4" id="KW-1185">Reference proteome</keyword>
<dbReference type="AlphaFoldDB" id="A0A2T1DMJ3"/>
<accession>A0A2T1DMJ3</accession>
<feature type="domain" description="DUF4168" evidence="2">
    <location>
        <begin position="40"/>
        <end position="155"/>
    </location>
</feature>
<dbReference type="EMBL" id="PVWG01000002">
    <property type="protein sequence ID" value="PSB21675.1"/>
    <property type="molecule type" value="Genomic_DNA"/>
</dbReference>
<name>A0A2T1DMJ3_9CYAN</name>
<organism evidence="3 4">
    <name type="scientific">Phormidesmis priestleyi ULC007</name>
    <dbReference type="NCBI Taxonomy" id="1920490"/>
    <lineage>
        <taxon>Bacteria</taxon>
        <taxon>Bacillati</taxon>
        <taxon>Cyanobacteriota</taxon>
        <taxon>Cyanophyceae</taxon>
        <taxon>Leptolyngbyales</taxon>
        <taxon>Leptolyngbyaceae</taxon>
        <taxon>Phormidesmis</taxon>
    </lineage>
</organism>
<reference evidence="3 4" key="1">
    <citation type="submission" date="2018-02" db="EMBL/GenBank/DDBJ databases">
        <authorList>
            <person name="Cohen D.B."/>
            <person name="Kent A.D."/>
        </authorList>
    </citation>
    <scope>NUCLEOTIDE SEQUENCE [LARGE SCALE GENOMIC DNA]</scope>
    <source>
        <strain evidence="3 4">ULC007</strain>
    </source>
</reference>
<proteinExistence type="predicted"/>
<evidence type="ECO:0000313" key="4">
    <source>
        <dbReference type="Proteomes" id="UP000238634"/>
    </source>
</evidence>
<evidence type="ECO:0000256" key="1">
    <source>
        <dbReference type="SAM" id="SignalP"/>
    </source>
</evidence>
<dbReference type="Pfam" id="PF13767">
    <property type="entry name" value="DUF4168"/>
    <property type="match status" value="1"/>
</dbReference>
<sequence>MIKRVLVACCTVALLGAAHLPAQAQTSAPASQAAPTTSVSKDEVQKFANAIKQILVINRESEKAAAQAIKDEKGLTEQRFDEIYKAQKDPKAAPAVQIQPKERQSYDRVVTKIVQIQKDSDAKMEKAVQAQGLEVPRFNQIFEAVQKSPQLRQEIQNLVKQK</sequence>
<gene>
    <name evidence="3" type="ORF">C7B65_03600</name>
</gene>
<feature type="chain" id="PRO_5015549976" evidence="1">
    <location>
        <begin position="25"/>
        <end position="162"/>
    </location>
</feature>
<dbReference type="OrthoDB" id="530963at2"/>
<evidence type="ECO:0000313" key="3">
    <source>
        <dbReference type="EMBL" id="PSB21675.1"/>
    </source>
</evidence>
<dbReference type="Proteomes" id="UP000238634">
    <property type="component" value="Unassembled WGS sequence"/>
</dbReference>
<dbReference type="RefSeq" id="WP_073069524.1">
    <property type="nucleotide sequence ID" value="NZ_MPPI01000002.1"/>
</dbReference>
<feature type="signal peptide" evidence="1">
    <location>
        <begin position="1"/>
        <end position="24"/>
    </location>
</feature>
<reference evidence="3 4" key="2">
    <citation type="submission" date="2018-03" db="EMBL/GenBank/DDBJ databases">
        <title>The ancient ancestry and fast evolution of plastids.</title>
        <authorList>
            <person name="Moore K.R."/>
            <person name="Magnabosco C."/>
            <person name="Momper L."/>
            <person name="Gold D.A."/>
            <person name="Bosak T."/>
            <person name="Fournier G.P."/>
        </authorList>
    </citation>
    <scope>NUCLEOTIDE SEQUENCE [LARGE SCALE GENOMIC DNA]</scope>
    <source>
        <strain evidence="3 4">ULC007</strain>
    </source>
</reference>
<dbReference type="STRING" id="1920490.GCA_001895925_01708"/>
<dbReference type="InterPro" id="IPR025433">
    <property type="entry name" value="DUF4168"/>
</dbReference>
<comment type="caution">
    <text evidence="3">The sequence shown here is derived from an EMBL/GenBank/DDBJ whole genome shotgun (WGS) entry which is preliminary data.</text>
</comment>
<evidence type="ECO:0000259" key="2">
    <source>
        <dbReference type="Pfam" id="PF13767"/>
    </source>
</evidence>